<dbReference type="SUPFAM" id="SSF89392">
    <property type="entry name" value="Prokaryotic lipoproteins and lipoprotein localization factors"/>
    <property type="match status" value="1"/>
</dbReference>
<evidence type="ECO:0000313" key="11">
    <source>
        <dbReference type="EMBL" id="WIM06667.1"/>
    </source>
</evidence>
<dbReference type="AlphaFoldDB" id="A0AA49FMA5"/>
<evidence type="ECO:0000256" key="6">
    <source>
        <dbReference type="ARBA" id="ARBA00022729"/>
    </source>
</evidence>
<evidence type="ECO:0000256" key="7">
    <source>
        <dbReference type="ARBA" id="ARBA00022764"/>
    </source>
</evidence>
<comment type="similarity">
    <text evidence="2 10">Belongs to the LolA family.</text>
</comment>
<dbReference type="Pfam" id="PF03548">
    <property type="entry name" value="LolA"/>
    <property type="match status" value="1"/>
</dbReference>
<dbReference type="GO" id="GO:0044874">
    <property type="term" value="P:lipoprotein localization to outer membrane"/>
    <property type="evidence" value="ECO:0007669"/>
    <property type="project" value="UniProtKB-UniRule"/>
</dbReference>
<dbReference type="InterPro" id="IPR018323">
    <property type="entry name" value="OM_lipoprot_carrier_LolA_Pbac"/>
</dbReference>
<dbReference type="HAMAP" id="MF_00240">
    <property type="entry name" value="LolA"/>
    <property type="match status" value="1"/>
</dbReference>
<dbReference type="Proteomes" id="UP001234916">
    <property type="component" value="Chromosome"/>
</dbReference>
<comment type="function">
    <text evidence="10">Participates in the translocation of lipoproteins from the inner membrane to the outer membrane. Only forms a complex with a lipoprotein if the residue after the N-terminal Cys is not an aspartate (The Asp acts as a targeting signal to indicate that the lipoprotein should stay in the inner membrane).</text>
</comment>
<dbReference type="InterPro" id="IPR004564">
    <property type="entry name" value="OM_lipoprot_carrier_LolA-like"/>
</dbReference>
<dbReference type="GO" id="GO:0042597">
    <property type="term" value="C:periplasmic space"/>
    <property type="evidence" value="ECO:0007669"/>
    <property type="project" value="UniProtKB-SubCell"/>
</dbReference>
<evidence type="ECO:0000256" key="8">
    <source>
        <dbReference type="ARBA" id="ARBA00022927"/>
    </source>
</evidence>
<keyword evidence="9 10" id="KW-0143">Chaperone</keyword>
<reference evidence="11" key="1">
    <citation type="journal article" date="2023" name="Nat. Microbiol.">
        <title>Enrichment and characterization of a nitric oxide-reducing microbial community in a continuous bioreactor.</title>
        <authorList>
            <person name="Garrido-Amador P."/>
            <person name="Stortenbeker N."/>
            <person name="Wessels H.J.C.T."/>
            <person name="Speth D.R."/>
            <person name="Garcia-Heredia I."/>
            <person name="Kartal B."/>
        </authorList>
    </citation>
    <scope>NUCLEOTIDE SEQUENCE</scope>
    <source>
        <strain evidence="11">MAG1</strain>
    </source>
</reference>
<keyword evidence="6 10" id="KW-0732">Signal</keyword>
<name>A0AA49FMA5_9PROT</name>
<dbReference type="InterPro" id="IPR029046">
    <property type="entry name" value="LolA/LolB/LppX"/>
</dbReference>
<dbReference type="NCBIfam" id="TIGR00547">
    <property type="entry name" value="lolA"/>
    <property type="match status" value="1"/>
</dbReference>
<keyword evidence="7 10" id="KW-0574">Periplasm</keyword>
<evidence type="ECO:0000256" key="1">
    <source>
        <dbReference type="ARBA" id="ARBA00004418"/>
    </source>
</evidence>
<proteinExistence type="inferred from homology"/>
<keyword evidence="5 10" id="KW-0813">Transport</keyword>
<evidence type="ECO:0000256" key="10">
    <source>
        <dbReference type="HAMAP-Rule" id="MF_00240"/>
    </source>
</evidence>
<sequence precursor="true">MPKTLIALCGLLLATAAQASGLDQLKDFLDQTRSARGSFVQSVVGKSGRKPQQSAGFFAFARPGKFRWSYEKPYQQLLVSDGEKLWSFDPDLNQVTVRKLGQAFGSSPAALLAGDALENSFVLREGGAAEGFEFVEATPKAQDGTFERVRIGFKDKLPRIMEVRDNFGQTTTLFLNQIESNEPLPAGVFRFAPPKGADVVGE</sequence>
<dbReference type="KEGG" id="npv:OHM77_05210"/>
<evidence type="ECO:0000256" key="2">
    <source>
        <dbReference type="ARBA" id="ARBA00007615"/>
    </source>
</evidence>
<dbReference type="PANTHER" id="PTHR35869">
    <property type="entry name" value="OUTER-MEMBRANE LIPOPROTEIN CARRIER PROTEIN"/>
    <property type="match status" value="1"/>
</dbReference>
<evidence type="ECO:0000256" key="9">
    <source>
        <dbReference type="ARBA" id="ARBA00023186"/>
    </source>
</evidence>
<organism evidence="11">
    <name type="scientific">Candidatus Nitricoxidivorans perseverans</name>
    <dbReference type="NCBI Taxonomy" id="2975601"/>
    <lineage>
        <taxon>Bacteria</taxon>
        <taxon>Pseudomonadati</taxon>
        <taxon>Pseudomonadota</taxon>
        <taxon>Betaproteobacteria</taxon>
        <taxon>Nitrosomonadales</taxon>
        <taxon>Sterolibacteriaceae</taxon>
        <taxon>Candidatus Nitricoxidivorans</taxon>
    </lineage>
</organism>
<feature type="chain" id="PRO_5041497921" description="Outer-membrane lipoprotein carrier protein" evidence="10">
    <location>
        <begin position="20"/>
        <end position="202"/>
    </location>
</feature>
<evidence type="ECO:0000256" key="3">
    <source>
        <dbReference type="ARBA" id="ARBA00011245"/>
    </source>
</evidence>
<accession>A0AA49FMA5</accession>
<keyword evidence="8 10" id="KW-0653">Protein transport</keyword>
<evidence type="ECO:0000256" key="4">
    <source>
        <dbReference type="ARBA" id="ARBA00014035"/>
    </source>
</evidence>
<comment type="subunit">
    <text evidence="3 10">Monomer.</text>
</comment>
<gene>
    <name evidence="10 11" type="primary">lolA</name>
    <name evidence="11" type="ORF">OHM77_05210</name>
</gene>
<comment type="subcellular location">
    <subcellularLocation>
        <location evidence="1 10">Periplasm</location>
    </subcellularLocation>
</comment>
<dbReference type="EMBL" id="CP107246">
    <property type="protein sequence ID" value="WIM06667.1"/>
    <property type="molecule type" value="Genomic_DNA"/>
</dbReference>
<dbReference type="GO" id="GO:0042953">
    <property type="term" value="P:lipoprotein transport"/>
    <property type="evidence" value="ECO:0007669"/>
    <property type="project" value="InterPro"/>
</dbReference>
<dbReference type="CDD" id="cd16325">
    <property type="entry name" value="LolA"/>
    <property type="match status" value="1"/>
</dbReference>
<dbReference type="PANTHER" id="PTHR35869:SF1">
    <property type="entry name" value="OUTER-MEMBRANE LIPOPROTEIN CARRIER PROTEIN"/>
    <property type="match status" value="1"/>
</dbReference>
<keyword evidence="11" id="KW-0449">Lipoprotein</keyword>
<feature type="signal peptide" evidence="10">
    <location>
        <begin position="1"/>
        <end position="19"/>
    </location>
</feature>
<protein>
    <recommendedName>
        <fullName evidence="4 10">Outer-membrane lipoprotein carrier protein</fullName>
    </recommendedName>
</protein>
<dbReference type="Gene3D" id="2.50.20.10">
    <property type="entry name" value="Lipoprotein localisation LolA/LolB/LppX"/>
    <property type="match status" value="1"/>
</dbReference>
<evidence type="ECO:0000256" key="5">
    <source>
        <dbReference type="ARBA" id="ARBA00022448"/>
    </source>
</evidence>